<dbReference type="STRING" id="3983.A0A2C9USF4"/>
<comment type="caution">
    <text evidence="9">The sequence shown here is derived from an EMBL/GenBank/DDBJ whole genome shotgun (WGS) entry which is preliminary data.</text>
</comment>
<dbReference type="EMBL" id="CM004399">
    <property type="protein sequence ID" value="OAY33728.1"/>
    <property type="molecule type" value="Genomic_DNA"/>
</dbReference>
<dbReference type="Gramene" id="Manes.13G119300.1.v8.1">
    <property type="protein sequence ID" value="Manes.13G119300.1.v8.1.CDS"/>
    <property type="gene ID" value="Manes.13G119300.v8.1"/>
</dbReference>
<feature type="transmembrane region" description="Helical" evidence="8">
    <location>
        <begin position="74"/>
        <end position="91"/>
    </location>
</feature>
<evidence type="ECO:0000256" key="8">
    <source>
        <dbReference type="SAM" id="Phobius"/>
    </source>
</evidence>
<feature type="transmembrane region" description="Helical" evidence="8">
    <location>
        <begin position="125"/>
        <end position="143"/>
    </location>
</feature>
<dbReference type="GO" id="GO:0006890">
    <property type="term" value="P:retrograde vesicle-mediated transport, Golgi to endoplasmic reticulum"/>
    <property type="evidence" value="ECO:0000318"/>
    <property type="project" value="GO_Central"/>
</dbReference>
<dbReference type="PIRSF" id="PIRSF016013">
    <property type="entry name" value="AtER_Rer1p"/>
    <property type="match status" value="1"/>
</dbReference>
<evidence type="ECO:0000256" key="6">
    <source>
        <dbReference type="PIRNR" id="PIRNR016013"/>
    </source>
</evidence>
<evidence type="ECO:0000256" key="1">
    <source>
        <dbReference type="ARBA" id="ARBA00004141"/>
    </source>
</evidence>
<comment type="subcellular location">
    <subcellularLocation>
        <location evidence="1">Membrane</location>
        <topology evidence="1">Multi-pass membrane protein</topology>
    </subcellularLocation>
</comment>
<evidence type="ECO:0000256" key="7">
    <source>
        <dbReference type="SAM" id="MobiDB-lite"/>
    </source>
</evidence>
<dbReference type="OMA" id="WVMLFIL"/>
<dbReference type="PANTHER" id="PTHR10743">
    <property type="entry name" value="PROTEIN RER1"/>
    <property type="match status" value="1"/>
</dbReference>
<dbReference type="InterPro" id="IPR004932">
    <property type="entry name" value="Rer1"/>
</dbReference>
<dbReference type="OrthoDB" id="448250at2759"/>
<sequence length="204" mass="23800">MDTVQAGGALPGDNDSSLSSSPVSIFSRWTFAVSRGYQYLLDKTVPHILCRWIACLFIAFIYAVRVYFVQGFYIITYGLGIYMLNLLIGFLSPQIDPEIYDGPTLPTRGSDEFRPFVRRLPEFKFWYSITKAFFIAFLMTFFAVFDVPVFWPILLFYWLVLFVLTMRRQIMHMIKYKYVPFSFGKQRYDGKKVPSTDSTNPPRD</sequence>
<dbReference type="GO" id="GO:0005783">
    <property type="term" value="C:endoplasmic reticulum"/>
    <property type="evidence" value="ECO:0007669"/>
    <property type="project" value="GOC"/>
</dbReference>
<proteinExistence type="inferred from homology"/>
<evidence type="ECO:0000313" key="10">
    <source>
        <dbReference type="Proteomes" id="UP000091857"/>
    </source>
</evidence>
<organism evidence="9 10">
    <name type="scientific">Manihot esculenta</name>
    <name type="common">Cassava</name>
    <name type="synonym">Jatropha manihot</name>
    <dbReference type="NCBI Taxonomy" id="3983"/>
    <lineage>
        <taxon>Eukaryota</taxon>
        <taxon>Viridiplantae</taxon>
        <taxon>Streptophyta</taxon>
        <taxon>Embryophyta</taxon>
        <taxon>Tracheophyta</taxon>
        <taxon>Spermatophyta</taxon>
        <taxon>Magnoliopsida</taxon>
        <taxon>eudicotyledons</taxon>
        <taxon>Gunneridae</taxon>
        <taxon>Pentapetalae</taxon>
        <taxon>rosids</taxon>
        <taxon>fabids</taxon>
        <taxon>Malpighiales</taxon>
        <taxon>Euphorbiaceae</taxon>
        <taxon>Crotonoideae</taxon>
        <taxon>Manihoteae</taxon>
        <taxon>Manihot</taxon>
    </lineage>
</organism>
<dbReference type="Proteomes" id="UP000091857">
    <property type="component" value="Chromosome 13"/>
</dbReference>
<evidence type="ECO:0000313" key="9">
    <source>
        <dbReference type="EMBL" id="OAY33728.1"/>
    </source>
</evidence>
<comment type="function">
    <text evidence="6">Involved in the retrieval of endoplasmic reticulum membrane proteins from the early Golgi compartment.</text>
</comment>
<keyword evidence="10" id="KW-1185">Reference proteome</keyword>
<dbReference type="Pfam" id="PF03248">
    <property type="entry name" value="Rer1"/>
    <property type="match status" value="1"/>
</dbReference>
<evidence type="ECO:0000256" key="5">
    <source>
        <dbReference type="ARBA" id="ARBA00023136"/>
    </source>
</evidence>
<evidence type="ECO:0000256" key="2">
    <source>
        <dbReference type="ARBA" id="ARBA00006070"/>
    </source>
</evidence>
<dbReference type="AlphaFoldDB" id="A0A2C9USF4"/>
<dbReference type="PANTHER" id="PTHR10743:SF28">
    <property type="entry name" value="PROTEIN RER1C"/>
    <property type="match status" value="1"/>
</dbReference>
<keyword evidence="3 8" id="KW-0812">Transmembrane</keyword>
<dbReference type="GO" id="GO:0000139">
    <property type="term" value="C:Golgi membrane"/>
    <property type="evidence" value="ECO:0000318"/>
    <property type="project" value="GO_Central"/>
</dbReference>
<keyword evidence="4 8" id="KW-1133">Transmembrane helix</keyword>
<feature type="transmembrane region" description="Helical" evidence="8">
    <location>
        <begin position="149"/>
        <end position="166"/>
    </location>
</feature>
<dbReference type="GO" id="GO:0006621">
    <property type="term" value="P:protein retention in ER lumen"/>
    <property type="evidence" value="ECO:0000318"/>
    <property type="project" value="GO_Central"/>
</dbReference>
<protein>
    <recommendedName>
        <fullName evidence="6">Protein RER1</fullName>
    </recommendedName>
</protein>
<evidence type="ECO:0000256" key="4">
    <source>
        <dbReference type="ARBA" id="ARBA00022989"/>
    </source>
</evidence>
<evidence type="ECO:0000256" key="3">
    <source>
        <dbReference type="ARBA" id="ARBA00022692"/>
    </source>
</evidence>
<feature type="region of interest" description="Disordered" evidence="7">
    <location>
        <begin position="1"/>
        <end position="21"/>
    </location>
</feature>
<reference evidence="10" key="1">
    <citation type="journal article" date="2016" name="Nat. Biotechnol.">
        <title>Sequencing wild and cultivated cassava and related species reveals extensive interspecific hybridization and genetic diversity.</title>
        <authorList>
            <person name="Bredeson J.V."/>
            <person name="Lyons J.B."/>
            <person name="Prochnik S.E."/>
            <person name="Wu G.A."/>
            <person name="Ha C.M."/>
            <person name="Edsinger-Gonzales E."/>
            <person name="Grimwood J."/>
            <person name="Schmutz J."/>
            <person name="Rabbi I.Y."/>
            <person name="Egesi C."/>
            <person name="Nauluvula P."/>
            <person name="Lebot V."/>
            <person name="Ndunguru J."/>
            <person name="Mkamilo G."/>
            <person name="Bart R.S."/>
            <person name="Setter T.L."/>
            <person name="Gleadow R.M."/>
            <person name="Kulakow P."/>
            <person name="Ferguson M.E."/>
            <person name="Rounsley S."/>
            <person name="Rokhsar D.S."/>
        </authorList>
    </citation>
    <scope>NUCLEOTIDE SEQUENCE [LARGE SCALE GENOMIC DNA]</scope>
    <source>
        <strain evidence="10">cv. AM560-2</strain>
    </source>
</reference>
<keyword evidence="5 6" id="KW-0472">Membrane</keyword>
<accession>A0A2C9USF4</accession>
<name>A0A2C9USF4_MANES</name>
<gene>
    <name evidence="9" type="ORF">MANES_13G119300v8</name>
</gene>
<feature type="transmembrane region" description="Helical" evidence="8">
    <location>
        <begin position="48"/>
        <end position="68"/>
    </location>
</feature>
<comment type="similarity">
    <text evidence="2 6">Belongs to the RER1 family.</text>
</comment>